<evidence type="ECO:0000313" key="4">
    <source>
        <dbReference type="Proteomes" id="UP000594059"/>
    </source>
</evidence>
<dbReference type="PANTHER" id="PTHR12049:SF7">
    <property type="entry name" value="PROTEIN ARGININE METHYLTRANSFERASE NDUFAF7, MITOCHONDRIAL"/>
    <property type="match status" value="1"/>
</dbReference>
<dbReference type="PANTHER" id="PTHR12049">
    <property type="entry name" value="PROTEIN ARGININE METHYLTRANSFERASE NDUFAF7, MITOCHONDRIAL"/>
    <property type="match status" value="1"/>
</dbReference>
<dbReference type="Proteomes" id="UP000594059">
    <property type="component" value="Chromosome"/>
</dbReference>
<gene>
    <name evidence="3" type="ORF">INQ41_11725</name>
</gene>
<keyword evidence="4" id="KW-1185">Reference proteome</keyword>
<dbReference type="InterPro" id="IPR003788">
    <property type="entry name" value="NDUFAF7"/>
</dbReference>
<protein>
    <submittedName>
        <fullName evidence="3">SAM-dependent methyltransferase</fullName>
    </submittedName>
</protein>
<dbReference type="KEGG" id="lcic:INQ41_11725"/>
<evidence type="ECO:0000256" key="2">
    <source>
        <dbReference type="ARBA" id="ARBA00022679"/>
    </source>
</evidence>
<dbReference type="EMBL" id="CP063656">
    <property type="protein sequence ID" value="QOW19282.1"/>
    <property type="molecule type" value="Genomic_DNA"/>
</dbReference>
<name>A0A7S6UFE2_9GAMM</name>
<proteinExistence type="predicted"/>
<sequence>MAASLRHEPLSCATAHRNANASDPVSHASSNPFDLPPPAAEALAHSAQLQAVIEQQIADNGGAIPFSRFMELALYAPGLGYYSAGASKFGAEGDFITAPELGPIFAACVAESIAPVIQQCGPEARILELGGGTGAFAEVALKRLLELDALPDRYAILEPSAQLRERQRERLRESLIGPVFDLVDWLDGPFDDDWDGVVFANEVIDALPTPRFVLQDGQVHEEHVVATAQGFARELRLADAFLASAVQHVGVRLQEPLPDGYRSEVLPQLPYWIQAVAGGLRRGAMLFVDYGYPRGEYYQLERSDGTLRAYYRHRMHADPLLWPGLQDITASVDFTALAEAGDAAGFDFVGYCSQASFLLGNGMAGVLERIESIKDEALRQRRINEVKRLTLPSEMGERFQVMGFQKDVEFGAAFLAGDLSFRL</sequence>
<accession>A0A7S6UFE2</accession>
<dbReference type="InterPro" id="IPR038375">
    <property type="entry name" value="NDUFAF7_sf"/>
</dbReference>
<dbReference type="SUPFAM" id="SSF53335">
    <property type="entry name" value="S-adenosyl-L-methionine-dependent methyltransferases"/>
    <property type="match status" value="1"/>
</dbReference>
<dbReference type="AlphaFoldDB" id="A0A7S6UFE2"/>
<keyword evidence="2 3" id="KW-0808">Transferase</keyword>
<dbReference type="GO" id="GO:0032259">
    <property type="term" value="P:methylation"/>
    <property type="evidence" value="ECO:0007669"/>
    <property type="project" value="UniProtKB-KW"/>
</dbReference>
<reference evidence="3 4" key="1">
    <citation type="submission" date="2020-10" db="EMBL/GenBank/DDBJ databases">
        <title>complete genome sequencing of Lysobacter sp. H21R20.</title>
        <authorList>
            <person name="Bae J.-W."/>
            <person name="Lee S.-Y."/>
        </authorList>
    </citation>
    <scope>NUCLEOTIDE SEQUENCE [LARGE SCALE GENOMIC DNA]</scope>
    <source>
        <strain evidence="3 4">H21R20</strain>
    </source>
</reference>
<evidence type="ECO:0000256" key="1">
    <source>
        <dbReference type="ARBA" id="ARBA00022603"/>
    </source>
</evidence>
<dbReference type="InterPro" id="IPR029063">
    <property type="entry name" value="SAM-dependent_MTases_sf"/>
</dbReference>
<evidence type="ECO:0000313" key="3">
    <source>
        <dbReference type="EMBL" id="QOW19282.1"/>
    </source>
</evidence>
<organism evidence="3 4">
    <name type="scientific">Novilysobacter ciconiae</name>
    <dbReference type="NCBI Taxonomy" id="2781022"/>
    <lineage>
        <taxon>Bacteria</taxon>
        <taxon>Pseudomonadati</taxon>
        <taxon>Pseudomonadota</taxon>
        <taxon>Gammaproteobacteria</taxon>
        <taxon>Lysobacterales</taxon>
        <taxon>Lysobacteraceae</taxon>
        <taxon>Novilysobacter</taxon>
    </lineage>
</organism>
<dbReference type="Pfam" id="PF02636">
    <property type="entry name" value="Methyltransf_28"/>
    <property type="match status" value="1"/>
</dbReference>
<keyword evidence="1 3" id="KW-0489">Methyltransferase</keyword>
<dbReference type="Gene3D" id="3.40.50.12710">
    <property type="match status" value="1"/>
</dbReference>
<dbReference type="GO" id="GO:0035243">
    <property type="term" value="F:protein-arginine omega-N symmetric methyltransferase activity"/>
    <property type="evidence" value="ECO:0007669"/>
    <property type="project" value="TreeGrafter"/>
</dbReference>